<organism evidence="2 3">
    <name type="scientific">Streptosporangium fragile</name>
    <dbReference type="NCBI Taxonomy" id="46186"/>
    <lineage>
        <taxon>Bacteria</taxon>
        <taxon>Bacillati</taxon>
        <taxon>Actinomycetota</taxon>
        <taxon>Actinomycetes</taxon>
        <taxon>Streptosporangiales</taxon>
        <taxon>Streptosporangiaceae</taxon>
        <taxon>Streptosporangium</taxon>
    </lineage>
</organism>
<dbReference type="EMBL" id="BAAAVI010000021">
    <property type="protein sequence ID" value="GAA2872886.1"/>
    <property type="molecule type" value="Genomic_DNA"/>
</dbReference>
<protein>
    <recommendedName>
        <fullName evidence="1">EF-hand domain-containing protein</fullName>
    </recommendedName>
</protein>
<dbReference type="SMART" id="SM00054">
    <property type="entry name" value="EFh"/>
    <property type="match status" value="2"/>
</dbReference>
<comment type="caution">
    <text evidence="2">The sequence shown here is derived from an EMBL/GenBank/DDBJ whole genome shotgun (WGS) entry which is preliminary data.</text>
</comment>
<dbReference type="InterPro" id="IPR002048">
    <property type="entry name" value="EF_hand_dom"/>
</dbReference>
<evidence type="ECO:0000259" key="1">
    <source>
        <dbReference type="PROSITE" id="PS50222"/>
    </source>
</evidence>
<dbReference type="RefSeq" id="WP_344972257.1">
    <property type="nucleotide sequence ID" value="NZ_BAAAVI010000021.1"/>
</dbReference>
<reference evidence="2 3" key="1">
    <citation type="journal article" date="2019" name="Int. J. Syst. Evol. Microbiol.">
        <title>The Global Catalogue of Microorganisms (GCM) 10K type strain sequencing project: providing services to taxonomists for standard genome sequencing and annotation.</title>
        <authorList>
            <consortium name="The Broad Institute Genomics Platform"/>
            <consortium name="The Broad Institute Genome Sequencing Center for Infectious Disease"/>
            <person name="Wu L."/>
            <person name="Ma J."/>
        </authorList>
    </citation>
    <scope>NUCLEOTIDE SEQUENCE [LARGE SCALE GENOMIC DNA]</scope>
    <source>
        <strain evidence="2 3">JCM 6242</strain>
    </source>
</reference>
<dbReference type="PROSITE" id="PS00018">
    <property type="entry name" value="EF_HAND_1"/>
    <property type="match status" value="2"/>
</dbReference>
<evidence type="ECO:0000313" key="2">
    <source>
        <dbReference type="EMBL" id="GAA2872886.1"/>
    </source>
</evidence>
<name>A0ABN3VZ73_9ACTN</name>
<dbReference type="Proteomes" id="UP001500831">
    <property type="component" value="Unassembled WGS sequence"/>
</dbReference>
<dbReference type="Pfam" id="PF13499">
    <property type="entry name" value="EF-hand_7"/>
    <property type="match status" value="1"/>
</dbReference>
<dbReference type="PROSITE" id="PS50222">
    <property type="entry name" value="EF_HAND_2"/>
    <property type="match status" value="2"/>
</dbReference>
<feature type="domain" description="EF-hand" evidence="1">
    <location>
        <begin position="1"/>
        <end position="35"/>
    </location>
</feature>
<feature type="domain" description="EF-hand" evidence="1">
    <location>
        <begin position="36"/>
        <end position="71"/>
    </location>
</feature>
<gene>
    <name evidence="2" type="ORF">GCM10010517_33340</name>
</gene>
<evidence type="ECO:0000313" key="3">
    <source>
        <dbReference type="Proteomes" id="UP001500831"/>
    </source>
</evidence>
<dbReference type="Gene3D" id="1.10.238.10">
    <property type="entry name" value="EF-hand"/>
    <property type="match status" value="1"/>
</dbReference>
<proteinExistence type="predicted"/>
<dbReference type="InterPro" id="IPR011992">
    <property type="entry name" value="EF-hand-dom_pair"/>
</dbReference>
<keyword evidence="3" id="KW-1185">Reference proteome</keyword>
<sequence length="76" mass="8049">MTDDYATTFKIVDVDGDGLISVVELSRLMEVLGQPLTPEAAAAAIAGIDRDGDGLISLEEFAGYLRQSRGRLPGLP</sequence>
<dbReference type="SUPFAM" id="SSF47473">
    <property type="entry name" value="EF-hand"/>
    <property type="match status" value="1"/>
</dbReference>
<dbReference type="CDD" id="cd00051">
    <property type="entry name" value="EFh"/>
    <property type="match status" value="1"/>
</dbReference>
<accession>A0ABN3VZ73</accession>
<dbReference type="InterPro" id="IPR018247">
    <property type="entry name" value="EF_Hand_1_Ca_BS"/>
</dbReference>